<feature type="compositionally biased region" description="Low complexity" evidence="7">
    <location>
        <begin position="721"/>
        <end position="735"/>
    </location>
</feature>
<dbReference type="EMBL" id="JAHBAY010000001">
    <property type="protein sequence ID" value="MBT0767525.1"/>
    <property type="molecule type" value="Genomic_DNA"/>
</dbReference>
<evidence type="ECO:0000256" key="6">
    <source>
        <dbReference type="ARBA" id="ARBA00023136"/>
    </source>
</evidence>
<accession>A0ABS5T8Y4</accession>
<evidence type="ECO:0000313" key="10">
    <source>
        <dbReference type="EMBL" id="MBT0767525.1"/>
    </source>
</evidence>
<comment type="subcellular location">
    <subcellularLocation>
        <location evidence="1">Cell membrane</location>
        <topology evidence="1">Multi-pass membrane protein</topology>
    </subcellularLocation>
</comment>
<comment type="similarity">
    <text evidence="2">Belongs to the resistance-nodulation-cell division (RND) (TC 2.A.6) family. MmpL subfamily.</text>
</comment>
<evidence type="ECO:0000256" key="7">
    <source>
        <dbReference type="SAM" id="MobiDB-lite"/>
    </source>
</evidence>
<dbReference type="PROSITE" id="PS50156">
    <property type="entry name" value="SSD"/>
    <property type="match status" value="1"/>
</dbReference>
<keyword evidence="4 8" id="KW-0812">Transmembrane</keyword>
<dbReference type="Pfam" id="PF03176">
    <property type="entry name" value="MMPL"/>
    <property type="match status" value="2"/>
</dbReference>
<evidence type="ECO:0000256" key="2">
    <source>
        <dbReference type="ARBA" id="ARBA00010157"/>
    </source>
</evidence>
<name>A0ABS5T8Y4_9ACTN</name>
<feature type="transmembrane region" description="Helical" evidence="8">
    <location>
        <begin position="367"/>
        <end position="387"/>
    </location>
</feature>
<evidence type="ECO:0000259" key="9">
    <source>
        <dbReference type="PROSITE" id="PS50156"/>
    </source>
</evidence>
<reference evidence="10 11" key="1">
    <citation type="submission" date="2021-05" db="EMBL/GenBank/DDBJ databases">
        <title>Kineosporia and Streptomyces sp. nov. two new marine actinobacteria isolated from Coral.</title>
        <authorList>
            <person name="Buangrab K."/>
            <person name="Sutthacheep M."/>
            <person name="Yeemin T."/>
            <person name="Harunari E."/>
            <person name="Igarashi Y."/>
            <person name="Kanchanasin P."/>
            <person name="Tanasupawat S."/>
            <person name="Phongsopitanun W."/>
        </authorList>
    </citation>
    <scope>NUCLEOTIDE SEQUENCE [LARGE SCALE GENOMIC DNA]</scope>
    <source>
        <strain evidence="10 11">J2-2</strain>
    </source>
</reference>
<keyword evidence="5 8" id="KW-1133">Transmembrane helix</keyword>
<comment type="caution">
    <text evidence="10">The sequence shown here is derived from an EMBL/GenBank/DDBJ whole genome shotgun (WGS) entry which is preliminary data.</text>
</comment>
<dbReference type="SUPFAM" id="SSF82866">
    <property type="entry name" value="Multidrug efflux transporter AcrB transmembrane domain"/>
    <property type="match status" value="2"/>
</dbReference>
<protein>
    <submittedName>
        <fullName evidence="10">MMPL family transporter</fullName>
    </submittedName>
</protein>
<evidence type="ECO:0000256" key="3">
    <source>
        <dbReference type="ARBA" id="ARBA00022475"/>
    </source>
</evidence>
<organism evidence="10 11">
    <name type="scientific">Kineosporia corallincola</name>
    <dbReference type="NCBI Taxonomy" id="2835133"/>
    <lineage>
        <taxon>Bacteria</taxon>
        <taxon>Bacillati</taxon>
        <taxon>Actinomycetota</taxon>
        <taxon>Actinomycetes</taxon>
        <taxon>Kineosporiales</taxon>
        <taxon>Kineosporiaceae</taxon>
        <taxon>Kineosporia</taxon>
    </lineage>
</organism>
<dbReference type="InterPro" id="IPR000731">
    <property type="entry name" value="SSD"/>
</dbReference>
<dbReference type="InterPro" id="IPR004869">
    <property type="entry name" value="MMPL_dom"/>
</dbReference>
<sequence>MSALARWCYQHRYVVFAFWAALLIALGVATAARGTSYSDEFSLPGTESSKALELLEQSSPDQAGDTAQLVIHAERGTITDSAVRQRVTPMLAEVAQLPHVASVTSPYDEAGATQVSQDGSIAFATVQFDDLAQNIAIEDVEKVVDTAQEADGSGVQIELGGQIITNATQEPPGGSEAIGVIAAAIILFIAFGSLFASLMPIMVALFGVGVGIMAIGQLSFAMSLSQIAPTLAALIGLGVGIDYALFIVTRYRNNLKSGIAPEESAIRALNTSGRAVLFAGGTVVIALLGLLVLNVSFLAGMGIGAAITVLATVAAAITLLPAALGVLGIRLLSRRERRRLLEEGPSTSHAQQGFWGRWANRIARRKALFGLVATALIVVLSLPTLSLRLGLSDSGNDPEASTTRQAYDLLAEGFGPGSNGPLLLVAELGSDSDAQALNTLAGTLQSTPGVAAVSAAPVQPGATLGIIQVIPTSSPQDEDTSELINRLRDDVIPPAENGTSMQVYVGGSTAIFDDFADVLTSKLPLFIGVIIGLGFLLLLVAFRSVVVPLTAALMNLIAAAASFGVIVAVFQWGWGSEAINAGSGGPVEAFLPVIMLAILFGLSMDYQVFLVSRMHEEWHHTRDNARAVTVGQAETGRVITAAALIMIFVFAAFILEGQRVIAEFGVGLAAAVAIDAFIIRTVLVPAVMHGLGNANWWLPGWLDRILPHLSVDPADEPLPAPAGDEPPAAELVSQR</sequence>
<keyword evidence="3" id="KW-1003">Cell membrane</keyword>
<dbReference type="RefSeq" id="WP_214153518.1">
    <property type="nucleotide sequence ID" value="NZ_JAHBAY010000001.1"/>
</dbReference>
<feature type="transmembrane region" description="Helical" evidence="8">
    <location>
        <begin position="203"/>
        <end position="221"/>
    </location>
</feature>
<keyword evidence="6 8" id="KW-0472">Membrane</keyword>
<dbReference type="Proteomes" id="UP001197247">
    <property type="component" value="Unassembled WGS sequence"/>
</dbReference>
<dbReference type="PANTHER" id="PTHR33406">
    <property type="entry name" value="MEMBRANE PROTEIN MJ1562-RELATED"/>
    <property type="match status" value="1"/>
</dbReference>
<feature type="transmembrane region" description="Helical" evidence="8">
    <location>
        <begin position="523"/>
        <end position="542"/>
    </location>
</feature>
<gene>
    <name evidence="10" type="ORF">KIH74_01230</name>
</gene>
<feature type="region of interest" description="Disordered" evidence="7">
    <location>
        <begin position="716"/>
        <end position="735"/>
    </location>
</feature>
<feature type="transmembrane region" description="Helical" evidence="8">
    <location>
        <begin position="177"/>
        <end position="196"/>
    </location>
</feature>
<evidence type="ECO:0000256" key="4">
    <source>
        <dbReference type="ARBA" id="ARBA00022692"/>
    </source>
</evidence>
<feature type="transmembrane region" description="Helical" evidence="8">
    <location>
        <begin position="227"/>
        <end position="248"/>
    </location>
</feature>
<feature type="transmembrane region" description="Helical" evidence="8">
    <location>
        <begin position="275"/>
        <end position="297"/>
    </location>
</feature>
<feature type="transmembrane region" description="Helical" evidence="8">
    <location>
        <begin position="635"/>
        <end position="655"/>
    </location>
</feature>
<feature type="domain" description="SSD" evidence="9">
    <location>
        <begin position="209"/>
        <end position="326"/>
    </location>
</feature>
<evidence type="ECO:0000256" key="1">
    <source>
        <dbReference type="ARBA" id="ARBA00004651"/>
    </source>
</evidence>
<evidence type="ECO:0000313" key="11">
    <source>
        <dbReference type="Proteomes" id="UP001197247"/>
    </source>
</evidence>
<evidence type="ECO:0000256" key="5">
    <source>
        <dbReference type="ARBA" id="ARBA00022989"/>
    </source>
</evidence>
<feature type="transmembrane region" description="Helical" evidence="8">
    <location>
        <begin position="590"/>
        <end position="614"/>
    </location>
</feature>
<feature type="transmembrane region" description="Helical" evidence="8">
    <location>
        <begin position="303"/>
        <end position="329"/>
    </location>
</feature>
<proteinExistence type="inferred from homology"/>
<dbReference type="Gene3D" id="1.20.1640.10">
    <property type="entry name" value="Multidrug efflux transporter AcrB transmembrane domain"/>
    <property type="match status" value="2"/>
</dbReference>
<dbReference type="PANTHER" id="PTHR33406:SF11">
    <property type="entry name" value="MEMBRANE PROTEIN SCO6666-RELATED"/>
    <property type="match status" value="1"/>
</dbReference>
<feature type="transmembrane region" description="Helical" evidence="8">
    <location>
        <begin position="549"/>
        <end position="570"/>
    </location>
</feature>
<feature type="transmembrane region" description="Helical" evidence="8">
    <location>
        <begin position="661"/>
        <end position="683"/>
    </location>
</feature>
<evidence type="ECO:0000256" key="8">
    <source>
        <dbReference type="SAM" id="Phobius"/>
    </source>
</evidence>
<keyword evidence="11" id="KW-1185">Reference proteome</keyword>
<dbReference type="InterPro" id="IPR050545">
    <property type="entry name" value="Mycobact_MmpL"/>
</dbReference>